<accession>A0A167V7S0</accession>
<reference evidence="1" key="1">
    <citation type="journal article" date="2014" name="Genome Announc.">
        <title>Complete sequencing and chromosome-scale genome assembly of the industrial progenitor strain P2niaD18 from the penicillin producer Penicillium chrysogenum.</title>
        <authorList>
            <person name="Specht T."/>
            <person name="Dahlmann T.A."/>
            <person name="Zadra I."/>
            <person name="Kurnsteiner H."/>
            <person name="Kuck U."/>
        </authorList>
    </citation>
    <scope>NUCLEOTIDE SEQUENCE [LARGE SCALE GENOMIC DNA]</scope>
    <source>
        <strain evidence="1">P2niaD18</strain>
    </source>
</reference>
<dbReference type="Proteomes" id="UP000076449">
    <property type="component" value="Chromosome I"/>
</dbReference>
<gene>
    <name evidence="1" type="ORF">EN45_002290</name>
</gene>
<proteinExistence type="predicted"/>
<dbReference type="EMBL" id="CM002798">
    <property type="protein sequence ID" value="KZN90118.1"/>
    <property type="molecule type" value="Genomic_DNA"/>
</dbReference>
<protein>
    <submittedName>
        <fullName evidence="1">Uncharacterized protein</fullName>
    </submittedName>
</protein>
<sequence length="80" mass="8835">MEVQCLSQGGFFEASADCDELECDVAWLVTALQRVAHFGVSMNRRTPSFPSLESNATRTNILSARAPLYKYDCMLSVPST</sequence>
<evidence type="ECO:0000313" key="1">
    <source>
        <dbReference type="EMBL" id="KZN90118.1"/>
    </source>
</evidence>
<name>A0A167V7S0_PENCH</name>
<organism evidence="1">
    <name type="scientific">Penicillium chrysogenum</name>
    <name type="common">Penicillium notatum</name>
    <dbReference type="NCBI Taxonomy" id="5076"/>
    <lineage>
        <taxon>Eukaryota</taxon>
        <taxon>Fungi</taxon>
        <taxon>Dikarya</taxon>
        <taxon>Ascomycota</taxon>
        <taxon>Pezizomycotina</taxon>
        <taxon>Eurotiomycetes</taxon>
        <taxon>Eurotiomycetidae</taxon>
        <taxon>Eurotiales</taxon>
        <taxon>Aspergillaceae</taxon>
        <taxon>Penicillium</taxon>
        <taxon>Penicillium chrysogenum species complex</taxon>
    </lineage>
</organism>
<dbReference type="AlphaFoldDB" id="A0A167V7S0"/>